<organism evidence="4 5">
    <name type="scientific">Drosophila ananassae</name>
    <name type="common">Fruit fly</name>
    <dbReference type="NCBI Taxonomy" id="7217"/>
    <lineage>
        <taxon>Eukaryota</taxon>
        <taxon>Metazoa</taxon>
        <taxon>Ecdysozoa</taxon>
        <taxon>Arthropoda</taxon>
        <taxon>Hexapoda</taxon>
        <taxon>Insecta</taxon>
        <taxon>Pterygota</taxon>
        <taxon>Neoptera</taxon>
        <taxon>Endopterygota</taxon>
        <taxon>Diptera</taxon>
        <taxon>Brachycera</taxon>
        <taxon>Muscomorpha</taxon>
        <taxon>Ephydroidea</taxon>
        <taxon>Drosophilidae</taxon>
        <taxon>Drosophila</taxon>
        <taxon>Sophophora</taxon>
    </lineage>
</organism>
<sequence>MLAAMEPSVDPLDDFHKYASGNYGSSDNSVNTNYRLHVATQELIIPKLVEVFQQLKNSSHKSGSLDEKVSQFYNLCEKYKRISLEYVQPDVNLSWPFNTTEGDQWPKEQFQWLRTLARLRRFGMKNAIFRMNLKWEAESSLFRVVIGKPQYASYRDYVDLENEDLIALGFSHTRAKSLEYDIENLEKNIRDLVKETEASVPQTLSLKDLENIHGVSLGAYLEIVFGYPFPSSFRVEVEDTNYLIKIAKLINGKDQELVATYLFGKFISFIQSSLRLEGLWHPKGVCIQILRTCMEFASNLLYEENVLGEHKLKEFQTQMDRLFTAVRKQFNLRLDRSSSNASITSSLQKKLNSLSINIGNMPKDQDHRRFATEYYSDLLLNDDDNFGTNHVKALEFRELNLLKRLDQPTTPNPYPEDPERPFEVGSVENGNVIIVPYSLLVEPFFMIHSHDIFKMSTQGYILASLIEKALFPEDLMEYNCQKYDQFLSILDDQKLLNNRSSCNYDDDFKILKKLVFLNLVYETYFSEGSGFSQAQPAFTKMSLEQLFFLSFSQNIFGNDDCWKHDYVLYNPLLQLASFTRAFNGTRLA</sequence>
<dbReference type="PANTHER" id="PTHR11733:SF231">
    <property type="entry name" value="LD31822P"/>
    <property type="match status" value="1"/>
</dbReference>
<dbReference type="SUPFAM" id="SSF55486">
    <property type="entry name" value="Metalloproteases ('zincins'), catalytic domain"/>
    <property type="match status" value="1"/>
</dbReference>
<evidence type="ECO:0000313" key="5">
    <source>
        <dbReference type="Proteomes" id="UP000007801"/>
    </source>
</evidence>
<feature type="domain" description="Peptidase M13 N-terminal" evidence="3">
    <location>
        <begin position="11"/>
        <end position="359"/>
    </location>
</feature>
<dbReference type="InterPro" id="IPR042089">
    <property type="entry name" value="Peptidase_M13_dom_2"/>
</dbReference>
<dbReference type="GeneID" id="6498098"/>
<dbReference type="GO" id="GO:0006508">
    <property type="term" value="P:proteolysis"/>
    <property type="evidence" value="ECO:0007669"/>
    <property type="project" value="InterPro"/>
</dbReference>
<dbReference type="InterPro" id="IPR000718">
    <property type="entry name" value="Peptidase_M13"/>
</dbReference>
<dbReference type="FunCoup" id="B3MPK0">
    <property type="interactions" value="2"/>
</dbReference>
<dbReference type="Gene3D" id="3.40.390.10">
    <property type="entry name" value="Collagenase (Catalytic Domain)"/>
    <property type="match status" value="1"/>
</dbReference>
<dbReference type="GO" id="GO:0005886">
    <property type="term" value="C:plasma membrane"/>
    <property type="evidence" value="ECO:0007669"/>
    <property type="project" value="UniProtKB-SubCell"/>
</dbReference>
<proteinExistence type="inferred from homology"/>
<dbReference type="PROSITE" id="PS51885">
    <property type="entry name" value="NEPRILYSIN"/>
    <property type="match status" value="1"/>
</dbReference>
<comment type="similarity">
    <text evidence="2">Belongs to the peptidase M13 family.</text>
</comment>
<dbReference type="Pfam" id="PF05649">
    <property type="entry name" value="Peptidase_M13_N"/>
    <property type="match status" value="1"/>
</dbReference>
<protein>
    <recommendedName>
        <fullName evidence="3">Peptidase M13 N-terminal domain-containing protein</fullName>
    </recommendedName>
</protein>
<dbReference type="Proteomes" id="UP000007801">
    <property type="component" value="Unassembled WGS sequence"/>
</dbReference>
<gene>
    <name evidence="4" type="primary">Dana\GF15285</name>
    <name evidence="4" type="synonym">dana_GLEANR_16051</name>
    <name evidence="4" type="ORF">GF15285</name>
</gene>
<dbReference type="OrthoDB" id="7857627at2759"/>
<dbReference type="InterPro" id="IPR008753">
    <property type="entry name" value="Peptidase_M13_N"/>
</dbReference>
<name>B3MPK0_DROAN</name>
<evidence type="ECO:0000259" key="3">
    <source>
        <dbReference type="Pfam" id="PF05649"/>
    </source>
</evidence>
<reference evidence="4 5" key="1">
    <citation type="journal article" date="2007" name="Nature">
        <title>Evolution of genes and genomes on the Drosophila phylogeny.</title>
        <authorList>
            <consortium name="Drosophila 12 Genomes Consortium"/>
            <person name="Clark A.G."/>
            <person name="Eisen M.B."/>
            <person name="Smith D.R."/>
            <person name="Bergman C.M."/>
            <person name="Oliver B."/>
            <person name="Markow T.A."/>
            <person name="Kaufman T.C."/>
            <person name="Kellis M."/>
            <person name="Gelbart W."/>
            <person name="Iyer V.N."/>
            <person name="Pollard D.A."/>
            <person name="Sackton T.B."/>
            <person name="Larracuente A.M."/>
            <person name="Singh N.D."/>
            <person name="Abad J.P."/>
            <person name="Abt D.N."/>
            <person name="Adryan B."/>
            <person name="Aguade M."/>
            <person name="Akashi H."/>
            <person name="Anderson W.W."/>
            <person name="Aquadro C.F."/>
            <person name="Ardell D.H."/>
            <person name="Arguello R."/>
            <person name="Artieri C.G."/>
            <person name="Barbash D.A."/>
            <person name="Barker D."/>
            <person name="Barsanti P."/>
            <person name="Batterham P."/>
            <person name="Batzoglou S."/>
            <person name="Begun D."/>
            <person name="Bhutkar A."/>
            <person name="Blanco E."/>
            <person name="Bosak S.A."/>
            <person name="Bradley R.K."/>
            <person name="Brand A.D."/>
            <person name="Brent M.R."/>
            <person name="Brooks A.N."/>
            <person name="Brown R.H."/>
            <person name="Butlin R.K."/>
            <person name="Caggese C."/>
            <person name="Calvi B.R."/>
            <person name="Bernardo de Carvalho A."/>
            <person name="Caspi A."/>
            <person name="Castrezana S."/>
            <person name="Celniker S.E."/>
            <person name="Chang J.L."/>
            <person name="Chapple C."/>
            <person name="Chatterji S."/>
            <person name="Chinwalla A."/>
            <person name="Civetta A."/>
            <person name="Clifton S.W."/>
            <person name="Comeron J.M."/>
            <person name="Costello J.C."/>
            <person name="Coyne J.A."/>
            <person name="Daub J."/>
            <person name="David R.G."/>
            <person name="Delcher A.L."/>
            <person name="Delehaunty K."/>
            <person name="Do C.B."/>
            <person name="Ebling H."/>
            <person name="Edwards K."/>
            <person name="Eickbush T."/>
            <person name="Evans J.D."/>
            <person name="Filipski A."/>
            <person name="Findeiss S."/>
            <person name="Freyhult E."/>
            <person name="Fulton L."/>
            <person name="Fulton R."/>
            <person name="Garcia A.C."/>
            <person name="Gardiner A."/>
            <person name="Garfield D.A."/>
            <person name="Garvin B.E."/>
            <person name="Gibson G."/>
            <person name="Gilbert D."/>
            <person name="Gnerre S."/>
            <person name="Godfrey J."/>
            <person name="Good R."/>
            <person name="Gotea V."/>
            <person name="Gravely B."/>
            <person name="Greenberg A.J."/>
            <person name="Griffiths-Jones S."/>
            <person name="Gross S."/>
            <person name="Guigo R."/>
            <person name="Gustafson E.A."/>
            <person name="Haerty W."/>
            <person name="Hahn M.W."/>
            <person name="Halligan D.L."/>
            <person name="Halpern A.L."/>
            <person name="Halter G.M."/>
            <person name="Han M.V."/>
            <person name="Heger A."/>
            <person name="Hillier L."/>
            <person name="Hinrichs A.S."/>
            <person name="Holmes I."/>
            <person name="Hoskins R.A."/>
            <person name="Hubisz M.J."/>
            <person name="Hultmark D."/>
            <person name="Huntley M.A."/>
            <person name="Jaffe D.B."/>
            <person name="Jagadeeshan S."/>
            <person name="Jeck W.R."/>
            <person name="Johnson J."/>
            <person name="Jones C.D."/>
            <person name="Jordan W.C."/>
            <person name="Karpen G.H."/>
            <person name="Kataoka E."/>
            <person name="Keightley P.D."/>
            <person name="Kheradpour P."/>
            <person name="Kirkness E.F."/>
            <person name="Koerich L.B."/>
            <person name="Kristiansen K."/>
            <person name="Kudrna D."/>
            <person name="Kulathinal R.J."/>
            <person name="Kumar S."/>
            <person name="Kwok R."/>
            <person name="Lander E."/>
            <person name="Langley C.H."/>
            <person name="Lapoint R."/>
            <person name="Lazzaro B.P."/>
            <person name="Lee S.J."/>
            <person name="Levesque L."/>
            <person name="Li R."/>
            <person name="Lin C.F."/>
            <person name="Lin M.F."/>
            <person name="Lindblad-Toh K."/>
            <person name="Llopart A."/>
            <person name="Long M."/>
            <person name="Low L."/>
            <person name="Lozovsky E."/>
            <person name="Lu J."/>
            <person name="Luo M."/>
            <person name="Machado C.A."/>
            <person name="Makalowski W."/>
            <person name="Marzo M."/>
            <person name="Matsuda M."/>
            <person name="Matzkin L."/>
            <person name="McAllister B."/>
            <person name="McBride C.S."/>
            <person name="McKernan B."/>
            <person name="McKernan K."/>
            <person name="Mendez-Lago M."/>
            <person name="Minx P."/>
            <person name="Mollenhauer M.U."/>
            <person name="Montooth K."/>
            <person name="Mount S.M."/>
            <person name="Mu X."/>
            <person name="Myers E."/>
            <person name="Negre B."/>
            <person name="Newfeld S."/>
            <person name="Nielsen R."/>
            <person name="Noor M.A."/>
            <person name="O'Grady P."/>
            <person name="Pachter L."/>
            <person name="Papaceit M."/>
            <person name="Parisi M.J."/>
            <person name="Parisi M."/>
            <person name="Parts L."/>
            <person name="Pedersen J.S."/>
            <person name="Pesole G."/>
            <person name="Phillippy A.M."/>
            <person name="Ponting C.P."/>
            <person name="Pop M."/>
            <person name="Porcelli D."/>
            <person name="Powell J.R."/>
            <person name="Prohaska S."/>
            <person name="Pruitt K."/>
            <person name="Puig M."/>
            <person name="Quesneville H."/>
            <person name="Ram K.R."/>
            <person name="Rand D."/>
            <person name="Rasmussen M.D."/>
            <person name="Reed L.K."/>
            <person name="Reenan R."/>
            <person name="Reily A."/>
            <person name="Remington K.A."/>
            <person name="Rieger T.T."/>
            <person name="Ritchie M.G."/>
            <person name="Robin C."/>
            <person name="Rogers Y.H."/>
            <person name="Rohde C."/>
            <person name="Rozas J."/>
            <person name="Rubenfield M.J."/>
            <person name="Ruiz A."/>
            <person name="Russo S."/>
            <person name="Salzberg S.L."/>
            <person name="Sanchez-Gracia A."/>
            <person name="Saranga D.J."/>
            <person name="Sato H."/>
            <person name="Schaeffer S.W."/>
            <person name="Schatz M.C."/>
            <person name="Schlenke T."/>
            <person name="Schwartz R."/>
            <person name="Segarra C."/>
            <person name="Singh R.S."/>
            <person name="Sirot L."/>
            <person name="Sirota M."/>
            <person name="Sisneros N.B."/>
            <person name="Smith C.D."/>
            <person name="Smith T.F."/>
            <person name="Spieth J."/>
            <person name="Stage D.E."/>
            <person name="Stark A."/>
            <person name="Stephan W."/>
            <person name="Strausberg R.L."/>
            <person name="Strempel S."/>
            <person name="Sturgill D."/>
            <person name="Sutton G."/>
            <person name="Sutton G.G."/>
            <person name="Tao W."/>
            <person name="Teichmann S."/>
            <person name="Tobari Y.N."/>
            <person name="Tomimura Y."/>
            <person name="Tsolas J.M."/>
            <person name="Valente V.L."/>
            <person name="Venter E."/>
            <person name="Venter J.C."/>
            <person name="Vicario S."/>
            <person name="Vieira F.G."/>
            <person name="Vilella A.J."/>
            <person name="Villasante A."/>
            <person name="Walenz B."/>
            <person name="Wang J."/>
            <person name="Wasserman M."/>
            <person name="Watts T."/>
            <person name="Wilson D."/>
            <person name="Wilson R.K."/>
            <person name="Wing R.A."/>
            <person name="Wolfner M.F."/>
            <person name="Wong A."/>
            <person name="Wong G.K."/>
            <person name="Wu C.I."/>
            <person name="Wu G."/>
            <person name="Yamamoto D."/>
            <person name="Yang H.P."/>
            <person name="Yang S.P."/>
            <person name="Yorke J.A."/>
            <person name="Yoshida K."/>
            <person name="Zdobnov E."/>
            <person name="Zhang P."/>
            <person name="Zhang Y."/>
            <person name="Zimin A.V."/>
            <person name="Baldwin J."/>
            <person name="Abdouelleil A."/>
            <person name="Abdulkadir J."/>
            <person name="Abebe A."/>
            <person name="Abera B."/>
            <person name="Abreu J."/>
            <person name="Acer S.C."/>
            <person name="Aftuck L."/>
            <person name="Alexander A."/>
            <person name="An P."/>
            <person name="Anderson E."/>
            <person name="Anderson S."/>
            <person name="Arachi H."/>
            <person name="Azer M."/>
            <person name="Bachantsang P."/>
            <person name="Barry A."/>
            <person name="Bayul T."/>
            <person name="Berlin A."/>
            <person name="Bessette D."/>
            <person name="Bloom T."/>
            <person name="Blye J."/>
            <person name="Boguslavskiy L."/>
            <person name="Bonnet C."/>
            <person name="Boukhgalter B."/>
            <person name="Bourzgui I."/>
            <person name="Brown A."/>
            <person name="Cahill P."/>
            <person name="Channer S."/>
            <person name="Cheshatsang Y."/>
            <person name="Chuda L."/>
            <person name="Citroen M."/>
            <person name="Collymore A."/>
            <person name="Cooke P."/>
            <person name="Costello M."/>
            <person name="D'Aco K."/>
            <person name="Daza R."/>
            <person name="De Haan G."/>
            <person name="DeGray S."/>
            <person name="DeMaso C."/>
            <person name="Dhargay N."/>
            <person name="Dooley K."/>
            <person name="Dooley E."/>
            <person name="Doricent M."/>
            <person name="Dorje P."/>
            <person name="Dorjee K."/>
            <person name="Dupes A."/>
            <person name="Elong R."/>
            <person name="Falk J."/>
            <person name="Farina A."/>
            <person name="Faro S."/>
            <person name="Ferguson D."/>
            <person name="Fisher S."/>
            <person name="Foley C.D."/>
            <person name="Franke A."/>
            <person name="Friedrich D."/>
            <person name="Gadbois L."/>
            <person name="Gearin G."/>
            <person name="Gearin C.R."/>
            <person name="Giannoukos G."/>
            <person name="Goode T."/>
            <person name="Graham J."/>
            <person name="Grandbois E."/>
            <person name="Grewal S."/>
            <person name="Gyaltsen K."/>
            <person name="Hafez N."/>
            <person name="Hagos B."/>
            <person name="Hall J."/>
            <person name="Henson C."/>
            <person name="Hollinger A."/>
            <person name="Honan T."/>
            <person name="Huard M.D."/>
            <person name="Hughes L."/>
            <person name="Hurhula B."/>
            <person name="Husby M.E."/>
            <person name="Kamat A."/>
            <person name="Kanga B."/>
            <person name="Kashin S."/>
            <person name="Khazanovich D."/>
            <person name="Kisner P."/>
            <person name="Lance K."/>
            <person name="Lara M."/>
            <person name="Lee W."/>
            <person name="Lennon N."/>
            <person name="Letendre F."/>
            <person name="LeVine R."/>
            <person name="Lipovsky A."/>
            <person name="Liu X."/>
            <person name="Liu J."/>
            <person name="Liu S."/>
            <person name="Lokyitsang T."/>
            <person name="Lokyitsang Y."/>
            <person name="Lubonja R."/>
            <person name="Lui A."/>
            <person name="MacDonald P."/>
            <person name="Magnisalis V."/>
            <person name="Maru K."/>
            <person name="Matthews C."/>
            <person name="McCusker W."/>
            <person name="McDonough S."/>
            <person name="Mehta T."/>
            <person name="Meldrim J."/>
            <person name="Meneus L."/>
            <person name="Mihai O."/>
            <person name="Mihalev A."/>
            <person name="Mihova T."/>
            <person name="Mittelman R."/>
            <person name="Mlenga V."/>
            <person name="Montmayeur A."/>
            <person name="Mulrain L."/>
            <person name="Navidi A."/>
            <person name="Naylor J."/>
            <person name="Negash T."/>
            <person name="Nguyen T."/>
            <person name="Nguyen N."/>
            <person name="Nicol R."/>
            <person name="Norbu C."/>
            <person name="Norbu N."/>
            <person name="Novod N."/>
            <person name="O'Neill B."/>
            <person name="Osman S."/>
            <person name="Markiewicz E."/>
            <person name="Oyono O.L."/>
            <person name="Patti C."/>
            <person name="Phunkhang P."/>
            <person name="Pierre F."/>
            <person name="Priest M."/>
            <person name="Raghuraman S."/>
            <person name="Rege F."/>
            <person name="Reyes R."/>
            <person name="Rise C."/>
            <person name="Rogov P."/>
            <person name="Ross K."/>
            <person name="Ryan E."/>
            <person name="Settipalli S."/>
            <person name="Shea T."/>
            <person name="Sherpa N."/>
            <person name="Shi L."/>
            <person name="Shih D."/>
            <person name="Sparrow T."/>
            <person name="Spaulding J."/>
            <person name="Stalker J."/>
            <person name="Stange-Thomann N."/>
            <person name="Stavropoulos S."/>
            <person name="Stone C."/>
            <person name="Strader C."/>
            <person name="Tesfaye S."/>
            <person name="Thomson T."/>
            <person name="Thoulutsang Y."/>
            <person name="Thoulutsang D."/>
            <person name="Topham K."/>
            <person name="Topping I."/>
            <person name="Tsamla T."/>
            <person name="Vassiliev H."/>
            <person name="Vo A."/>
            <person name="Wangchuk T."/>
            <person name="Wangdi T."/>
            <person name="Weiand M."/>
            <person name="Wilkinson J."/>
            <person name="Wilson A."/>
            <person name="Yadav S."/>
            <person name="Young G."/>
            <person name="Yu Q."/>
            <person name="Zembek L."/>
            <person name="Zhong D."/>
            <person name="Zimmer A."/>
            <person name="Zwirko Z."/>
            <person name="Jaffe D.B."/>
            <person name="Alvarez P."/>
            <person name="Brockman W."/>
            <person name="Butler J."/>
            <person name="Chin C."/>
            <person name="Gnerre S."/>
            <person name="Grabherr M."/>
            <person name="Kleber M."/>
            <person name="Mauceli E."/>
            <person name="MacCallum I."/>
        </authorList>
    </citation>
    <scope>NUCLEOTIDE SEQUENCE [LARGE SCALE GENOMIC DNA]</scope>
    <source>
        <strain evidence="5">Tucson 14024-0371.13</strain>
    </source>
</reference>
<dbReference type="InParanoid" id="B3MPK0"/>
<keyword evidence="5" id="KW-1185">Reference proteome</keyword>
<evidence type="ECO:0000256" key="2">
    <source>
        <dbReference type="ARBA" id="ARBA00007357"/>
    </source>
</evidence>
<evidence type="ECO:0000256" key="1">
    <source>
        <dbReference type="ARBA" id="ARBA00004401"/>
    </source>
</evidence>
<accession>B3MPK0</accession>
<dbReference type="EMBL" id="CH902620">
    <property type="protein sequence ID" value="EDV31296.2"/>
    <property type="molecule type" value="Genomic_DNA"/>
</dbReference>
<dbReference type="Gene3D" id="1.10.1380.10">
    <property type="entry name" value="Neutral endopeptidase , domain2"/>
    <property type="match status" value="1"/>
</dbReference>
<dbReference type="PANTHER" id="PTHR11733">
    <property type="entry name" value="ZINC METALLOPROTEASE FAMILY M13 NEPRILYSIN-RELATED"/>
    <property type="match status" value="1"/>
</dbReference>
<dbReference type="GO" id="GO:0004222">
    <property type="term" value="F:metalloendopeptidase activity"/>
    <property type="evidence" value="ECO:0007669"/>
    <property type="project" value="InterPro"/>
</dbReference>
<dbReference type="SMR" id="B3MPK0"/>
<dbReference type="HOGENOM" id="CLU_006187_9_0_1"/>
<keyword evidence="4" id="KW-0378">Hydrolase</keyword>
<comment type="subcellular location">
    <subcellularLocation>
        <location evidence="1">Cell membrane</location>
        <topology evidence="1">Single-pass type II membrane protein</topology>
    </subcellularLocation>
</comment>
<evidence type="ECO:0000313" key="4">
    <source>
        <dbReference type="EMBL" id="EDV31296.2"/>
    </source>
</evidence>
<dbReference type="KEGG" id="dan:6498098"/>
<dbReference type="InterPro" id="IPR024079">
    <property type="entry name" value="MetalloPept_cat_dom_sf"/>
</dbReference>
<dbReference type="AlphaFoldDB" id="B3MPK0"/>
<dbReference type="eggNOG" id="KOG3624">
    <property type="taxonomic scope" value="Eukaryota"/>
</dbReference>